<organism evidence="2 3">
    <name type="scientific">Kibdelosporangium aridum</name>
    <dbReference type="NCBI Taxonomy" id="2030"/>
    <lineage>
        <taxon>Bacteria</taxon>
        <taxon>Bacillati</taxon>
        <taxon>Actinomycetota</taxon>
        <taxon>Actinomycetes</taxon>
        <taxon>Pseudonocardiales</taxon>
        <taxon>Pseudonocardiaceae</taxon>
        <taxon>Kibdelosporangium</taxon>
    </lineage>
</organism>
<dbReference type="InterPro" id="IPR021005">
    <property type="entry name" value="Znf_CGNR"/>
</dbReference>
<dbReference type="InterPro" id="IPR010852">
    <property type="entry name" value="ABATE"/>
</dbReference>
<sequence>MSTTGVTCQDGSVAFAFVSGNLALDFAGTLKWRRAFPEELLATPDDLARWAVEAGVLTEPPALGAEDLDRLKILREAVYRLVTDPRPDDRHLVNDYAAGPPPAVRIDADRVVRTGDADSVGWAIAWAMAELLSDPPGDRMRECERTACTRIFIDRSRTANRRWCGMEECGNRIKAATYRARKGA</sequence>
<dbReference type="InterPro" id="IPR023286">
    <property type="entry name" value="ABATE_dom_sf"/>
</dbReference>
<dbReference type="PANTHER" id="PTHR35525">
    <property type="entry name" value="BLL6575 PROTEIN"/>
    <property type="match status" value="1"/>
</dbReference>
<evidence type="ECO:0000313" key="3">
    <source>
        <dbReference type="Proteomes" id="UP000287547"/>
    </source>
</evidence>
<dbReference type="Pfam" id="PF11706">
    <property type="entry name" value="zf-CGNR"/>
    <property type="match status" value="1"/>
</dbReference>
<name>A0A428ZHG4_KIBAR</name>
<reference evidence="2 3" key="1">
    <citation type="submission" date="2018-05" db="EMBL/GenBank/DDBJ databases">
        <title>Evolution of GPA BGCs.</title>
        <authorList>
            <person name="Waglechner N."/>
            <person name="Wright G.D."/>
        </authorList>
    </citation>
    <scope>NUCLEOTIDE SEQUENCE [LARGE SCALE GENOMIC DNA]</scope>
    <source>
        <strain evidence="2 3">A82846</strain>
    </source>
</reference>
<dbReference type="Pfam" id="PF07336">
    <property type="entry name" value="ABATE"/>
    <property type="match status" value="1"/>
</dbReference>
<accession>A0A428ZHG4</accession>
<dbReference type="OrthoDB" id="123307at2"/>
<comment type="caution">
    <text evidence="2">The sequence shown here is derived from an EMBL/GenBank/DDBJ whole genome shotgun (WGS) entry which is preliminary data.</text>
</comment>
<feature type="domain" description="Zinc finger CGNR" evidence="1">
    <location>
        <begin position="139"/>
        <end position="182"/>
    </location>
</feature>
<dbReference type="AlphaFoldDB" id="A0A428ZHG4"/>
<proteinExistence type="predicted"/>
<dbReference type="PANTHER" id="PTHR35525:SF3">
    <property type="entry name" value="BLL6575 PROTEIN"/>
    <property type="match status" value="1"/>
</dbReference>
<dbReference type="Proteomes" id="UP000287547">
    <property type="component" value="Unassembled WGS sequence"/>
</dbReference>
<dbReference type="Gene3D" id="1.10.3300.10">
    <property type="entry name" value="Jann2411-like domain"/>
    <property type="match status" value="1"/>
</dbReference>
<dbReference type="SUPFAM" id="SSF160904">
    <property type="entry name" value="Jann2411-like"/>
    <property type="match status" value="1"/>
</dbReference>
<evidence type="ECO:0000313" key="2">
    <source>
        <dbReference type="EMBL" id="RSM87533.1"/>
    </source>
</evidence>
<protein>
    <recommendedName>
        <fullName evidence="1">Zinc finger CGNR domain-containing protein</fullName>
    </recommendedName>
</protein>
<gene>
    <name evidence="2" type="ORF">DMH04_10995</name>
</gene>
<dbReference type="EMBL" id="QHKI01000006">
    <property type="protein sequence ID" value="RSM87533.1"/>
    <property type="molecule type" value="Genomic_DNA"/>
</dbReference>
<evidence type="ECO:0000259" key="1">
    <source>
        <dbReference type="Pfam" id="PF11706"/>
    </source>
</evidence>